<dbReference type="AlphaFoldDB" id="A0AAV1QE90"/>
<dbReference type="EMBL" id="CAWUFR010000834">
    <property type="protein sequence ID" value="CAK6981500.1"/>
    <property type="molecule type" value="Genomic_DNA"/>
</dbReference>
<evidence type="ECO:0000313" key="2">
    <source>
        <dbReference type="EMBL" id="CAK6981500.1"/>
    </source>
</evidence>
<proteinExistence type="predicted"/>
<evidence type="ECO:0000256" key="1">
    <source>
        <dbReference type="SAM" id="MobiDB-lite"/>
    </source>
</evidence>
<dbReference type="Proteomes" id="UP001314229">
    <property type="component" value="Unassembled WGS sequence"/>
</dbReference>
<accession>A0AAV1QE90</accession>
<evidence type="ECO:0000313" key="3">
    <source>
        <dbReference type="Proteomes" id="UP001314229"/>
    </source>
</evidence>
<feature type="region of interest" description="Disordered" evidence="1">
    <location>
        <begin position="39"/>
        <end position="66"/>
    </location>
</feature>
<feature type="compositionally biased region" description="Polar residues" evidence="1">
    <location>
        <begin position="57"/>
        <end position="66"/>
    </location>
</feature>
<sequence length="66" mass="7869">MDSHTALRVKKCGNTETPLTLMLRYWRLRPRLKSNTDEIINIRPPDEKKKRRHSNRRTLLTPSPCQ</sequence>
<feature type="non-terminal residue" evidence="2">
    <location>
        <position position="66"/>
    </location>
</feature>
<protein>
    <submittedName>
        <fullName evidence="2">Uncharacterized protein</fullName>
    </submittedName>
</protein>
<organism evidence="2 3">
    <name type="scientific">Scomber scombrus</name>
    <name type="common">Atlantic mackerel</name>
    <name type="synonym">Scomber vernalis</name>
    <dbReference type="NCBI Taxonomy" id="13677"/>
    <lineage>
        <taxon>Eukaryota</taxon>
        <taxon>Metazoa</taxon>
        <taxon>Chordata</taxon>
        <taxon>Craniata</taxon>
        <taxon>Vertebrata</taxon>
        <taxon>Euteleostomi</taxon>
        <taxon>Actinopterygii</taxon>
        <taxon>Neopterygii</taxon>
        <taxon>Teleostei</taxon>
        <taxon>Neoteleostei</taxon>
        <taxon>Acanthomorphata</taxon>
        <taxon>Pelagiaria</taxon>
        <taxon>Scombriformes</taxon>
        <taxon>Scombridae</taxon>
        <taxon>Scomber</taxon>
    </lineage>
</organism>
<gene>
    <name evidence="2" type="ORF">FSCOSCO3_A012435</name>
</gene>
<name>A0AAV1QE90_SCOSC</name>
<comment type="caution">
    <text evidence="2">The sequence shown here is derived from an EMBL/GenBank/DDBJ whole genome shotgun (WGS) entry which is preliminary data.</text>
</comment>
<reference evidence="2 3" key="1">
    <citation type="submission" date="2024-01" db="EMBL/GenBank/DDBJ databases">
        <authorList>
            <person name="Alioto T."/>
            <person name="Alioto T."/>
            <person name="Gomez Garrido J."/>
        </authorList>
    </citation>
    <scope>NUCLEOTIDE SEQUENCE [LARGE SCALE GENOMIC DNA]</scope>
</reference>
<keyword evidence="3" id="KW-1185">Reference proteome</keyword>